<feature type="transmembrane region" description="Helical" evidence="8">
    <location>
        <begin position="120"/>
        <end position="144"/>
    </location>
</feature>
<comment type="subcellular location">
    <subcellularLocation>
        <location evidence="1">Cell inner membrane</location>
        <topology evidence="1">Multi-pass membrane protein</topology>
    </subcellularLocation>
</comment>
<protein>
    <submittedName>
        <fullName evidence="11">Phosphoethanolamine--lipid A transferase</fullName>
    </submittedName>
</protein>
<gene>
    <name evidence="11" type="ORF">AHTJR_03730</name>
</gene>
<evidence type="ECO:0000256" key="7">
    <source>
        <dbReference type="ARBA" id="ARBA00023136"/>
    </source>
</evidence>
<dbReference type="Pfam" id="PF00884">
    <property type="entry name" value="Sulfatase"/>
    <property type="match status" value="1"/>
</dbReference>
<dbReference type="InterPro" id="IPR000917">
    <property type="entry name" value="Sulfatase_N"/>
</dbReference>
<evidence type="ECO:0000256" key="3">
    <source>
        <dbReference type="ARBA" id="ARBA00022519"/>
    </source>
</evidence>
<evidence type="ECO:0000256" key="1">
    <source>
        <dbReference type="ARBA" id="ARBA00004429"/>
    </source>
</evidence>
<dbReference type="GO" id="GO:0005886">
    <property type="term" value="C:plasma membrane"/>
    <property type="evidence" value="ECO:0007669"/>
    <property type="project" value="UniProtKB-SubCell"/>
</dbReference>
<feature type="transmembrane region" description="Helical" evidence="8">
    <location>
        <begin position="77"/>
        <end position="100"/>
    </location>
</feature>
<dbReference type="InterPro" id="IPR017850">
    <property type="entry name" value="Alkaline_phosphatase_core_sf"/>
</dbReference>
<dbReference type="Gene3D" id="3.40.720.10">
    <property type="entry name" value="Alkaline Phosphatase, subunit A"/>
    <property type="match status" value="1"/>
</dbReference>
<dbReference type="RefSeq" id="WP_134251618.1">
    <property type="nucleotide sequence ID" value="NZ_CP038009.1"/>
</dbReference>
<keyword evidence="7 8" id="KW-0472">Membrane</keyword>
<sequence>MMLQKLKIKAISLLTFNLLLAVWLGLFLNISFYERLRSLTPYTGIKANLFVAASVIVVIAVYNFILQWVSWKWNAKLIAMILIVIGGLASYMVTSLGVLITADQIQNIMQTNFAEARDTWSWSLLLWVIGMIIFPLTAMLLIPIKFEPIAGQILKKVVASVLALLLVAGTLFIFYVDFAAIFREHRDLKRMLSPQNMLAASVSYYKKKVPHQNLPLLGYGLDAKIHDQNTENLPKLMVLVVGETARAESFALDGYARNTNPKLAQQEIINFSQVSSCGTATAVSLPCMFSGMPRVDYDEQLASHREGLLDIAKRAGYQVTWIDNNSGCKGTCDRVEQFKIPDTLQQKWCKNDECLDGILVDSLKVYLEKIPAQDTRPRLVVLHQIGSHGPAYYERVPRVFSQFKPTCDTNAIQGCDHDQLINSYDNTVLYTDHILDTLIETLKNTTQYRSAMWYLSDHGESTGEHGMYLHGAPYAIAPTQQTHIPMLMWFSKSWQQQAEKQVHCLLQQQDKKLSQDNLFPTMLSLLDVKTKVIDSNNNMLTACTHP</sequence>
<dbReference type="PANTHER" id="PTHR30443:SF0">
    <property type="entry name" value="PHOSPHOETHANOLAMINE TRANSFERASE EPTA"/>
    <property type="match status" value="1"/>
</dbReference>
<feature type="transmembrane region" description="Helical" evidence="8">
    <location>
        <begin position="45"/>
        <end position="65"/>
    </location>
</feature>
<evidence type="ECO:0000259" key="9">
    <source>
        <dbReference type="Pfam" id="PF00884"/>
    </source>
</evidence>
<dbReference type="AlphaFoldDB" id="A0A4P7B3G4"/>
<dbReference type="CDD" id="cd16017">
    <property type="entry name" value="LptA"/>
    <property type="match status" value="1"/>
</dbReference>
<dbReference type="Proteomes" id="UP000294395">
    <property type="component" value="Chromosome"/>
</dbReference>
<feature type="transmembrane region" description="Helical" evidence="8">
    <location>
        <begin position="12"/>
        <end position="33"/>
    </location>
</feature>
<accession>A0A4P7B3G4</accession>
<evidence type="ECO:0000256" key="5">
    <source>
        <dbReference type="ARBA" id="ARBA00022692"/>
    </source>
</evidence>
<dbReference type="GO" id="GO:0016776">
    <property type="term" value="F:phosphotransferase activity, phosphate group as acceptor"/>
    <property type="evidence" value="ECO:0007669"/>
    <property type="project" value="TreeGrafter"/>
</dbReference>
<keyword evidence="5 8" id="KW-0812">Transmembrane</keyword>
<evidence type="ECO:0000313" key="11">
    <source>
        <dbReference type="EMBL" id="QBQ15438.1"/>
    </source>
</evidence>
<dbReference type="InterPro" id="IPR058130">
    <property type="entry name" value="PEA_transf_C"/>
</dbReference>
<keyword evidence="2" id="KW-1003">Cell membrane</keyword>
<keyword evidence="3" id="KW-0997">Cell inner membrane</keyword>
<dbReference type="InterPro" id="IPR040423">
    <property type="entry name" value="PEA_transferase"/>
</dbReference>
<proteinExistence type="predicted"/>
<feature type="transmembrane region" description="Helical" evidence="8">
    <location>
        <begin position="156"/>
        <end position="176"/>
    </location>
</feature>
<dbReference type="GO" id="GO:0009244">
    <property type="term" value="P:lipopolysaccharide core region biosynthetic process"/>
    <property type="evidence" value="ECO:0007669"/>
    <property type="project" value="TreeGrafter"/>
</dbReference>
<feature type="domain" description="Sulfatase N-terminal" evidence="9">
    <location>
        <begin position="236"/>
        <end position="528"/>
    </location>
</feature>
<evidence type="ECO:0000256" key="8">
    <source>
        <dbReference type="SAM" id="Phobius"/>
    </source>
</evidence>
<evidence type="ECO:0000256" key="6">
    <source>
        <dbReference type="ARBA" id="ARBA00022989"/>
    </source>
</evidence>
<organism evidence="11 12">
    <name type="scientific">Acinetobacter haemolyticus</name>
    <dbReference type="NCBI Taxonomy" id="29430"/>
    <lineage>
        <taxon>Bacteria</taxon>
        <taxon>Pseudomonadati</taxon>
        <taxon>Pseudomonadota</taxon>
        <taxon>Gammaproteobacteria</taxon>
        <taxon>Moraxellales</taxon>
        <taxon>Moraxellaceae</taxon>
        <taxon>Acinetobacter</taxon>
    </lineage>
</organism>
<keyword evidence="6 8" id="KW-1133">Transmembrane helix</keyword>
<reference evidence="11 12" key="1">
    <citation type="submission" date="2019-03" db="EMBL/GenBank/DDBJ databases">
        <title>Complete genome sequence of two outbreak-associated Acinetobacter haemolyticus strains.</title>
        <authorList>
            <person name="Bai L."/>
            <person name="Zhang S.-C."/>
            <person name="Deng Y."/>
            <person name="Song C.-C."/>
            <person name="Kang G.-B."/>
            <person name="Dong Y."/>
            <person name="Wang Y."/>
            <person name="Gao F."/>
            <person name="Huang H."/>
        </authorList>
    </citation>
    <scope>NUCLEOTIDE SEQUENCE [LARGE SCALE GENOMIC DNA]</scope>
    <source>
        <strain evidence="11 12">TJR01</strain>
    </source>
</reference>
<name>A0A4P7B3G4_ACIHA</name>
<dbReference type="Pfam" id="PF08019">
    <property type="entry name" value="EptA_B_N"/>
    <property type="match status" value="1"/>
</dbReference>
<dbReference type="EMBL" id="CP038009">
    <property type="protein sequence ID" value="QBQ15438.1"/>
    <property type="molecule type" value="Genomic_DNA"/>
</dbReference>
<evidence type="ECO:0000256" key="4">
    <source>
        <dbReference type="ARBA" id="ARBA00022679"/>
    </source>
</evidence>
<evidence type="ECO:0000256" key="2">
    <source>
        <dbReference type="ARBA" id="ARBA00022475"/>
    </source>
</evidence>
<dbReference type="NCBIfam" id="NF028537">
    <property type="entry name" value="P_eth_NH2_trans"/>
    <property type="match status" value="1"/>
</dbReference>
<dbReference type="SUPFAM" id="SSF53649">
    <property type="entry name" value="Alkaline phosphatase-like"/>
    <property type="match status" value="1"/>
</dbReference>
<dbReference type="PANTHER" id="PTHR30443">
    <property type="entry name" value="INNER MEMBRANE PROTEIN"/>
    <property type="match status" value="1"/>
</dbReference>
<evidence type="ECO:0000259" key="10">
    <source>
        <dbReference type="Pfam" id="PF08019"/>
    </source>
</evidence>
<evidence type="ECO:0000313" key="12">
    <source>
        <dbReference type="Proteomes" id="UP000294395"/>
    </source>
</evidence>
<keyword evidence="4 11" id="KW-0808">Transferase</keyword>
<dbReference type="InterPro" id="IPR012549">
    <property type="entry name" value="EptA-like_N"/>
</dbReference>
<feature type="domain" description="Phosphoethanolamine transferase N-terminal" evidence="10">
    <location>
        <begin position="59"/>
        <end position="208"/>
    </location>
</feature>